<evidence type="ECO:0000313" key="3">
    <source>
        <dbReference type="Proteomes" id="UP000623967"/>
    </source>
</evidence>
<sequence length="213" mass="24662">MFANFIFTIIFIIGIYYLLRNLLLLSSAATASKDALYPKTEEEFAGIIIPNEWKPMEPLTKRAKSYRLVKWGTVVILCVLTVLLVLVVTTDWLGESFFTLAYIFFILIDSVRHSGNLFILPKGIILNGKLVSYHQIKDCETEQIIRWHPLYGLDDKVNNAYKLTFRLKRTLFQPQFIVVQTAAQLDQIITLLNQRGVRCYKQLPEQKERAPYV</sequence>
<proteinExistence type="predicted"/>
<feature type="transmembrane region" description="Helical" evidence="1">
    <location>
        <begin position="100"/>
        <end position="120"/>
    </location>
</feature>
<keyword evidence="1" id="KW-1133">Transmembrane helix</keyword>
<keyword evidence="1" id="KW-0472">Membrane</keyword>
<feature type="transmembrane region" description="Helical" evidence="1">
    <location>
        <begin position="68"/>
        <end position="88"/>
    </location>
</feature>
<protein>
    <recommendedName>
        <fullName evidence="4">DUF5673 domain-containing protein</fullName>
    </recommendedName>
</protein>
<keyword evidence="1" id="KW-0812">Transmembrane</keyword>
<accession>A0ABS1TKI9</accession>
<organism evidence="2 3">
    <name type="scientific">Neobacillus paridis</name>
    <dbReference type="NCBI Taxonomy" id="2803862"/>
    <lineage>
        <taxon>Bacteria</taxon>
        <taxon>Bacillati</taxon>
        <taxon>Bacillota</taxon>
        <taxon>Bacilli</taxon>
        <taxon>Bacillales</taxon>
        <taxon>Bacillaceae</taxon>
        <taxon>Neobacillus</taxon>
    </lineage>
</organism>
<keyword evidence="3" id="KW-1185">Reference proteome</keyword>
<evidence type="ECO:0000256" key="1">
    <source>
        <dbReference type="SAM" id="Phobius"/>
    </source>
</evidence>
<evidence type="ECO:0000313" key="2">
    <source>
        <dbReference type="EMBL" id="MBL4950801.1"/>
    </source>
</evidence>
<dbReference type="EMBL" id="JAESWB010000005">
    <property type="protein sequence ID" value="MBL4950801.1"/>
    <property type="molecule type" value="Genomic_DNA"/>
</dbReference>
<evidence type="ECO:0008006" key="4">
    <source>
        <dbReference type="Google" id="ProtNLM"/>
    </source>
</evidence>
<dbReference type="Proteomes" id="UP000623967">
    <property type="component" value="Unassembled WGS sequence"/>
</dbReference>
<gene>
    <name evidence="2" type="ORF">JK635_00895</name>
</gene>
<feature type="transmembrane region" description="Helical" evidence="1">
    <location>
        <begin position="6"/>
        <end position="23"/>
    </location>
</feature>
<name>A0ABS1TKI9_9BACI</name>
<comment type="caution">
    <text evidence="2">The sequence shown here is derived from an EMBL/GenBank/DDBJ whole genome shotgun (WGS) entry which is preliminary data.</text>
</comment>
<reference evidence="2 3" key="1">
    <citation type="submission" date="2021-01" db="EMBL/GenBank/DDBJ databases">
        <title>Genome public.</title>
        <authorList>
            <person name="Liu C."/>
            <person name="Sun Q."/>
        </authorList>
    </citation>
    <scope>NUCLEOTIDE SEQUENCE [LARGE SCALE GENOMIC DNA]</scope>
    <source>
        <strain evidence="2 3">YIM B02564</strain>
    </source>
</reference>